<dbReference type="Gene3D" id="3.30.1950.10">
    <property type="entry name" value="wza like domain"/>
    <property type="match status" value="1"/>
</dbReference>
<keyword evidence="4" id="KW-1185">Reference proteome</keyword>
<keyword evidence="1" id="KW-0732">Signal</keyword>
<evidence type="ECO:0000313" key="4">
    <source>
        <dbReference type="Proteomes" id="UP001500840"/>
    </source>
</evidence>
<evidence type="ECO:0000259" key="2">
    <source>
        <dbReference type="Pfam" id="PF02563"/>
    </source>
</evidence>
<evidence type="ECO:0000256" key="1">
    <source>
        <dbReference type="ARBA" id="ARBA00022729"/>
    </source>
</evidence>
<dbReference type="Proteomes" id="UP001500840">
    <property type="component" value="Unassembled WGS sequence"/>
</dbReference>
<dbReference type="PANTHER" id="PTHR33619">
    <property type="entry name" value="POLYSACCHARIDE EXPORT PROTEIN GFCE-RELATED"/>
    <property type="match status" value="1"/>
</dbReference>
<sequence length="389" mass="41990">MPVDISLLSLEPPRDYQLAGGDILGVYIEGVLPFNPPNAPPEPPPVNFPDAQSTLPPSIGYPIAVQDDGTLALPLIEPLKVEGLTLEQVREAIRDAYIDSEILRPEKARPIVTIIKERTYDVIVVREDGGNLTNQSIAADFIRGTSDRSASGAMVKLPAYQNDVLHALVETGGLPGLNAKNEVKVLRASLADQRKRAQFMQQFYAQQQAAKLDPCACPPELPEDPSILRIPLRVKPGVVPDISAKDIELKDGDIVYIESRETEVFYTGGLLPGGEHSLPRDYDLDILGAMAIAGQGVGSTAGSRGGGNAFGVGSVGGVPPGRVYILRKTRCDGQVAIEVDLAKAINDPRQRPLIQAGDTIILQYKCEEELLNFGLGSFFTYGITELFRN</sequence>
<feature type="domain" description="Polysaccharide export protein N-terminal" evidence="2">
    <location>
        <begin position="12"/>
        <end position="102"/>
    </location>
</feature>
<dbReference type="EMBL" id="BAABGA010000112">
    <property type="protein sequence ID" value="GAA4470597.1"/>
    <property type="molecule type" value="Genomic_DNA"/>
</dbReference>
<dbReference type="PANTHER" id="PTHR33619:SF3">
    <property type="entry name" value="POLYSACCHARIDE EXPORT PROTEIN GFCE-RELATED"/>
    <property type="match status" value="1"/>
</dbReference>
<protein>
    <submittedName>
        <fullName evidence="3">Polysaccharide biosynthesis/export family protein</fullName>
    </submittedName>
</protein>
<proteinExistence type="predicted"/>
<organism evidence="3 4">
    <name type="scientific">Novipirellula rosea</name>
    <dbReference type="NCBI Taxonomy" id="1031540"/>
    <lineage>
        <taxon>Bacteria</taxon>
        <taxon>Pseudomonadati</taxon>
        <taxon>Planctomycetota</taxon>
        <taxon>Planctomycetia</taxon>
        <taxon>Pirellulales</taxon>
        <taxon>Pirellulaceae</taxon>
        <taxon>Novipirellula</taxon>
    </lineage>
</organism>
<gene>
    <name evidence="3" type="ORF">GCM10023156_64120</name>
</gene>
<accession>A0ABP8NTC1</accession>
<dbReference type="InterPro" id="IPR003715">
    <property type="entry name" value="Poly_export_N"/>
</dbReference>
<dbReference type="Pfam" id="PF02563">
    <property type="entry name" value="Poly_export"/>
    <property type="match status" value="1"/>
</dbReference>
<evidence type="ECO:0000313" key="3">
    <source>
        <dbReference type="EMBL" id="GAA4470597.1"/>
    </source>
</evidence>
<name>A0ABP8NTC1_9BACT</name>
<comment type="caution">
    <text evidence="3">The sequence shown here is derived from an EMBL/GenBank/DDBJ whole genome shotgun (WGS) entry which is preliminary data.</text>
</comment>
<dbReference type="InterPro" id="IPR049712">
    <property type="entry name" value="Poly_export"/>
</dbReference>
<reference evidence="4" key="1">
    <citation type="journal article" date="2019" name="Int. J. Syst. Evol. Microbiol.">
        <title>The Global Catalogue of Microorganisms (GCM) 10K type strain sequencing project: providing services to taxonomists for standard genome sequencing and annotation.</title>
        <authorList>
            <consortium name="The Broad Institute Genomics Platform"/>
            <consortium name="The Broad Institute Genome Sequencing Center for Infectious Disease"/>
            <person name="Wu L."/>
            <person name="Ma J."/>
        </authorList>
    </citation>
    <scope>NUCLEOTIDE SEQUENCE [LARGE SCALE GENOMIC DNA]</scope>
    <source>
        <strain evidence="4">JCM 17759</strain>
    </source>
</reference>